<proteinExistence type="predicted"/>
<organism evidence="2 3">
    <name type="scientific">Drosophila gunungcola</name>
    <name type="common">fruit fly</name>
    <dbReference type="NCBI Taxonomy" id="103775"/>
    <lineage>
        <taxon>Eukaryota</taxon>
        <taxon>Metazoa</taxon>
        <taxon>Ecdysozoa</taxon>
        <taxon>Arthropoda</taxon>
        <taxon>Hexapoda</taxon>
        <taxon>Insecta</taxon>
        <taxon>Pterygota</taxon>
        <taxon>Neoptera</taxon>
        <taxon>Endopterygota</taxon>
        <taxon>Diptera</taxon>
        <taxon>Brachycera</taxon>
        <taxon>Muscomorpha</taxon>
        <taxon>Ephydroidea</taxon>
        <taxon>Drosophilidae</taxon>
        <taxon>Drosophila</taxon>
        <taxon>Sophophora</taxon>
    </lineage>
</organism>
<name>A0A9P9YIM3_9MUSC</name>
<evidence type="ECO:0000313" key="2">
    <source>
        <dbReference type="EMBL" id="KAI8037653.1"/>
    </source>
</evidence>
<evidence type="ECO:0000256" key="1">
    <source>
        <dbReference type="SAM" id="MobiDB-lite"/>
    </source>
</evidence>
<protein>
    <submittedName>
        <fullName evidence="2">Uncharacterized protein</fullName>
    </submittedName>
</protein>
<gene>
    <name evidence="2" type="ORF">M5D96_009823</name>
</gene>
<accession>A0A9P9YIM3</accession>
<dbReference type="OrthoDB" id="7857209at2759"/>
<feature type="region of interest" description="Disordered" evidence="1">
    <location>
        <begin position="18"/>
        <end position="44"/>
    </location>
</feature>
<sequence length="175" mass="20660">MLYKICCYHIALMGPQSHKSKKKVKSRKKGHLPKNAKSKYHKKYHKKYHARPSKIFHDNCCMYKVRPRPLRFNQVDFGTQCPSRTHTTPLIQHPIRSKVVRLPETLVMHMRNIEEAHRMAGSFRNTLIRALVLVPDIVEGDSMHQVDLRPRHVERRDRKRPSCSEMDLVNSFERG</sequence>
<evidence type="ECO:0000313" key="3">
    <source>
        <dbReference type="Proteomes" id="UP001059596"/>
    </source>
</evidence>
<keyword evidence="3" id="KW-1185">Reference proteome</keyword>
<dbReference type="AlphaFoldDB" id="A0A9P9YIM3"/>
<dbReference type="EMBL" id="JAMKOV010000012">
    <property type="protein sequence ID" value="KAI8037653.1"/>
    <property type="molecule type" value="Genomic_DNA"/>
</dbReference>
<reference evidence="2" key="1">
    <citation type="journal article" date="2023" name="Genome Biol. Evol.">
        <title>Long-read-based Genome Assembly of Drosophila gunungcola Reveals Fewer Chemosensory Genes in Flower-breeding Species.</title>
        <authorList>
            <person name="Negi A."/>
            <person name="Liao B.Y."/>
            <person name="Yeh S.D."/>
        </authorList>
    </citation>
    <scope>NUCLEOTIDE SEQUENCE</scope>
    <source>
        <strain evidence="2">Sukarami</strain>
    </source>
</reference>
<comment type="caution">
    <text evidence="2">The sequence shown here is derived from an EMBL/GenBank/DDBJ whole genome shotgun (WGS) entry which is preliminary data.</text>
</comment>
<dbReference type="Proteomes" id="UP001059596">
    <property type="component" value="Unassembled WGS sequence"/>
</dbReference>